<gene>
    <name evidence="9" type="ORF">B456_006G110300</name>
</gene>
<evidence type="ECO:0000256" key="7">
    <source>
        <dbReference type="ARBA" id="ARBA00023054"/>
    </source>
</evidence>
<accession>A0A0D2Q7L4</accession>
<keyword evidence="10" id="KW-1185">Reference proteome</keyword>
<dbReference type="GO" id="GO:0005794">
    <property type="term" value="C:Golgi apparatus"/>
    <property type="evidence" value="ECO:0007669"/>
    <property type="project" value="UniProtKB-SubCell"/>
</dbReference>
<evidence type="ECO:0000256" key="5">
    <source>
        <dbReference type="ARBA" id="ARBA00022490"/>
    </source>
</evidence>
<dbReference type="Proteomes" id="UP000032304">
    <property type="component" value="Chromosome 6"/>
</dbReference>
<evidence type="ECO:0000256" key="6">
    <source>
        <dbReference type="ARBA" id="ARBA00023034"/>
    </source>
</evidence>
<name>A0A0D2Q7L4_GOSRA</name>
<comment type="similarity">
    <text evidence="3">Belongs to the GORAB family.</text>
</comment>
<evidence type="ECO:0000256" key="3">
    <source>
        <dbReference type="ARBA" id="ARBA00005599"/>
    </source>
</evidence>
<sequence length="153" mass="17914">MATPKQIWEQQQSQMQRVKNSGIILTNETPLKDDKEEEMAKSALALFRAKEEEIERKKMEVRDKVQAYMGRVEEATRRLSDIREELDALIDPMRKDIAFLRKKIDTANRELKPLGQSCQKKVQTLFSLLIIKMIVKWAIEGIISNIYIYMVNN</sequence>
<organism evidence="9 10">
    <name type="scientific">Gossypium raimondii</name>
    <name type="common">Peruvian cotton</name>
    <name type="synonym">Gossypium klotzschianum subsp. raimondii</name>
    <dbReference type="NCBI Taxonomy" id="29730"/>
    <lineage>
        <taxon>Eukaryota</taxon>
        <taxon>Viridiplantae</taxon>
        <taxon>Streptophyta</taxon>
        <taxon>Embryophyta</taxon>
        <taxon>Tracheophyta</taxon>
        <taxon>Spermatophyta</taxon>
        <taxon>Magnoliopsida</taxon>
        <taxon>eudicotyledons</taxon>
        <taxon>Gunneridae</taxon>
        <taxon>Pentapetalae</taxon>
        <taxon>rosids</taxon>
        <taxon>malvids</taxon>
        <taxon>Malvales</taxon>
        <taxon>Malvaceae</taxon>
        <taxon>Malvoideae</taxon>
        <taxon>Gossypium</taxon>
    </lineage>
</organism>
<evidence type="ECO:0000256" key="4">
    <source>
        <dbReference type="ARBA" id="ARBA00014130"/>
    </source>
</evidence>
<dbReference type="EMBL" id="CM001745">
    <property type="protein sequence ID" value="KJB35348.1"/>
    <property type="molecule type" value="Genomic_DNA"/>
</dbReference>
<evidence type="ECO:0000313" key="9">
    <source>
        <dbReference type="EMBL" id="KJB35348.1"/>
    </source>
</evidence>
<feature type="coiled-coil region" evidence="8">
    <location>
        <begin position="58"/>
        <end position="85"/>
    </location>
</feature>
<dbReference type="PANTHER" id="PTHR21470:SF2">
    <property type="entry name" value="RAB6-INTERACTING GOLGIN"/>
    <property type="match status" value="1"/>
</dbReference>
<dbReference type="InterPro" id="IPR007033">
    <property type="entry name" value="GORAB"/>
</dbReference>
<keyword evidence="7 8" id="KW-0175">Coiled coil</keyword>
<dbReference type="AlphaFoldDB" id="A0A0D2Q7L4"/>
<evidence type="ECO:0000256" key="8">
    <source>
        <dbReference type="SAM" id="Coils"/>
    </source>
</evidence>
<dbReference type="PANTHER" id="PTHR21470">
    <property type="entry name" value="RAB6-INTERACTING PROTEIN GORAB"/>
    <property type="match status" value="1"/>
</dbReference>
<evidence type="ECO:0000313" key="10">
    <source>
        <dbReference type="Proteomes" id="UP000032304"/>
    </source>
</evidence>
<comment type="subcellular location">
    <subcellularLocation>
        <location evidence="1">Cytoplasm</location>
    </subcellularLocation>
    <subcellularLocation>
        <location evidence="2">Golgi apparatus</location>
    </subcellularLocation>
</comment>
<evidence type="ECO:0000256" key="2">
    <source>
        <dbReference type="ARBA" id="ARBA00004555"/>
    </source>
</evidence>
<keyword evidence="6" id="KW-0333">Golgi apparatus</keyword>
<dbReference type="Gramene" id="KJB35348">
    <property type="protein sequence ID" value="KJB35348"/>
    <property type="gene ID" value="B456_006G110300"/>
</dbReference>
<protein>
    <recommendedName>
        <fullName evidence="4">RAB6-interacting golgin</fullName>
    </recommendedName>
</protein>
<evidence type="ECO:0000256" key="1">
    <source>
        <dbReference type="ARBA" id="ARBA00004496"/>
    </source>
</evidence>
<keyword evidence="5" id="KW-0963">Cytoplasm</keyword>
<dbReference type="Pfam" id="PF04949">
    <property type="entry name" value="Transcrip_act"/>
    <property type="match status" value="1"/>
</dbReference>
<proteinExistence type="inferred from homology"/>
<reference evidence="9 10" key="1">
    <citation type="journal article" date="2012" name="Nature">
        <title>Repeated polyploidization of Gossypium genomes and the evolution of spinnable cotton fibres.</title>
        <authorList>
            <person name="Paterson A.H."/>
            <person name="Wendel J.F."/>
            <person name="Gundlach H."/>
            <person name="Guo H."/>
            <person name="Jenkins J."/>
            <person name="Jin D."/>
            <person name="Llewellyn D."/>
            <person name="Showmaker K.C."/>
            <person name="Shu S."/>
            <person name="Udall J."/>
            <person name="Yoo M.J."/>
            <person name="Byers R."/>
            <person name="Chen W."/>
            <person name="Doron-Faigenboim A."/>
            <person name="Duke M.V."/>
            <person name="Gong L."/>
            <person name="Grimwood J."/>
            <person name="Grover C."/>
            <person name="Grupp K."/>
            <person name="Hu G."/>
            <person name="Lee T.H."/>
            <person name="Li J."/>
            <person name="Lin L."/>
            <person name="Liu T."/>
            <person name="Marler B.S."/>
            <person name="Page J.T."/>
            <person name="Roberts A.W."/>
            <person name="Romanel E."/>
            <person name="Sanders W.S."/>
            <person name="Szadkowski E."/>
            <person name="Tan X."/>
            <person name="Tang H."/>
            <person name="Xu C."/>
            <person name="Wang J."/>
            <person name="Wang Z."/>
            <person name="Zhang D."/>
            <person name="Zhang L."/>
            <person name="Ashrafi H."/>
            <person name="Bedon F."/>
            <person name="Bowers J.E."/>
            <person name="Brubaker C.L."/>
            <person name="Chee P.W."/>
            <person name="Das S."/>
            <person name="Gingle A.R."/>
            <person name="Haigler C.H."/>
            <person name="Harker D."/>
            <person name="Hoffmann L.V."/>
            <person name="Hovav R."/>
            <person name="Jones D.C."/>
            <person name="Lemke C."/>
            <person name="Mansoor S."/>
            <person name="ur Rahman M."/>
            <person name="Rainville L.N."/>
            <person name="Rambani A."/>
            <person name="Reddy U.K."/>
            <person name="Rong J.K."/>
            <person name="Saranga Y."/>
            <person name="Scheffler B.E."/>
            <person name="Scheffler J.A."/>
            <person name="Stelly D.M."/>
            <person name="Triplett B.A."/>
            <person name="Van Deynze A."/>
            <person name="Vaslin M.F."/>
            <person name="Waghmare V.N."/>
            <person name="Walford S.A."/>
            <person name="Wright R.J."/>
            <person name="Zaki E.A."/>
            <person name="Zhang T."/>
            <person name="Dennis E.S."/>
            <person name="Mayer K.F."/>
            <person name="Peterson D.G."/>
            <person name="Rokhsar D.S."/>
            <person name="Wang X."/>
            <person name="Schmutz J."/>
        </authorList>
    </citation>
    <scope>NUCLEOTIDE SEQUENCE [LARGE SCALE GENOMIC DNA]</scope>
</reference>